<keyword evidence="3" id="KW-0560">Oxidoreductase</keyword>
<keyword evidence="5" id="KW-1185">Reference proteome</keyword>
<dbReference type="SUPFAM" id="SSF52218">
    <property type="entry name" value="Flavoproteins"/>
    <property type="match status" value="1"/>
</dbReference>
<reference evidence="3 4" key="1">
    <citation type="submission" date="2020-07" db="EMBL/GenBank/DDBJ databases">
        <title>Sequencing the genomes of 1000 actinobacteria strains.</title>
        <authorList>
            <person name="Klenk H.-P."/>
        </authorList>
    </citation>
    <scope>NUCLEOTIDE SEQUENCE [LARGE SCALE GENOMIC DNA]</scope>
    <source>
        <strain evidence="3 4">DSM 24482</strain>
    </source>
</reference>
<evidence type="ECO:0000313" key="4">
    <source>
        <dbReference type="Proteomes" id="UP000577956"/>
    </source>
</evidence>
<comment type="caution">
    <text evidence="3">The sequence shown here is derived from an EMBL/GenBank/DDBJ whole genome shotgun (WGS) entry which is preliminary data.</text>
</comment>
<dbReference type="InterPro" id="IPR026816">
    <property type="entry name" value="Flavodoxin_dom"/>
</dbReference>
<evidence type="ECO:0000313" key="5">
    <source>
        <dbReference type="Proteomes" id="UP000618382"/>
    </source>
</evidence>
<name>A0A7Y9JWV6_9CELL</name>
<evidence type="ECO:0000259" key="1">
    <source>
        <dbReference type="Pfam" id="PF12724"/>
    </source>
</evidence>
<evidence type="ECO:0000313" key="2">
    <source>
        <dbReference type="EMBL" id="GIG33297.1"/>
    </source>
</evidence>
<organism evidence="3 4">
    <name type="scientific">Cellulomonas oligotrophica</name>
    <dbReference type="NCBI Taxonomy" id="931536"/>
    <lineage>
        <taxon>Bacteria</taxon>
        <taxon>Bacillati</taxon>
        <taxon>Actinomycetota</taxon>
        <taxon>Actinomycetes</taxon>
        <taxon>Micrococcales</taxon>
        <taxon>Cellulomonadaceae</taxon>
        <taxon>Cellulomonas</taxon>
    </lineage>
</organism>
<reference evidence="2 5" key="2">
    <citation type="submission" date="2021-01" db="EMBL/GenBank/DDBJ databases">
        <title>Whole genome shotgun sequence of Cellulomonas oligotrophica NBRC 109435.</title>
        <authorList>
            <person name="Komaki H."/>
            <person name="Tamura T."/>
        </authorList>
    </citation>
    <scope>NUCLEOTIDE SEQUENCE [LARGE SCALE GENOMIC DNA]</scope>
    <source>
        <strain evidence="2 5">NBRC 109435</strain>
    </source>
</reference>
<feature type="domain" description="Flavodoxin" evidence="1">
    <location>
        <begin position="5"/>
        <end position="141"/>
    </location>
</feature>
<dbReference type="Gene3D" id="3.40.50.360">
    <property type="match status" value="1"/>
</dbReference>
<protein>
    <submittedName>
        <fullName evidence="2">Flavodoxin</fullName>
    </submittedName>
    <submittedName>
        <fullName evidence="3">Menaquinone-dependent protoporphyrinogen oxidase</fullName>
        <ecNumber evidence="3">1.3.5.3</ecNumber>
    </submittedName>
</protein>
<dbReference type="GO" id="GO:0016491">
    <property type="term" value="F:oxidoreductase activity"/>
    <property type="evidence" value="ECO:0007669"/>
    <property type="project" value="UniProtKB-KW"/>
</dbReference>
<dbReference type="InterPro" id="IPR029039">
    <property type="entry name" value="Flavoprotein-like_sf"/>
</dbReference>
<dbReference type="EMBL" id="BONN01000006">
    <property type="protein sequence ID" value="GIG33297.1"/>
    <property type="molecule type" value="Genomic_DNA"/>
</dbReference>
<dbReference type="EC" id="1.3.5.3" evidence="3"/>
<evidence type="ECO:0000313" key="3">
    <source>
        <dbReference type="EMBL" id="NYD85266.1"/>
    </source>
</evidence>
<accession>A0A7Y9JWV6</accession>
<dbReference type="RefSeq" id="WP_140458513.1">
    <property type="nucleotide sequence ID" value="NZ_BAABFI010000005.1"/>
</dbReference>
<dbReference type="Proteomes" id="UP000618382">
    <property type="component" value="Unassembled WGS sequence"/>
</dbReference>
<dbReference type="AlphaFoldDB" id="A0A7Y9JWV6"/>
<dbReference type="EMBL" id="JACCBK010000001">
    <property type="protein sequence ID" value="NYD85266.1"/>
    <property type="molecule type" value="Genomic_DNA"/>
</dbReference>
<sequence length="173" mass="18491">MRILLAVASRHQGTWEMGEVMAGVLAGRGHVVDQRAPEDVPSLDGYDAVLLGSAVYVAHWLPAARHLADAFVDELRARPVWIFSSGLATQPANSANSPLEIAALRERIGARGHRSFRGRLDRAALTFAERAIIAGGRAKEGDHRDMAAVATWATQIGEELDLLAAAPASPARV</sequence>
<proteinExistence type="predicted"/>
<dbReference type="Pfam" id="PF12724">
    <property type="entry name" value="Flavodoxin_5"/>
    <property type="match status" value="1"/>
</dbReference>
<dbReference type="Proteomes" id="UP000577956">
    <property type="component" value="Unassembled WGS sequence"/>
</dbReference>
<gene>
    <name evidence="2" type="primary">hemG_1</name>
    <name evidence="3" type="ORF">BKA21_000815</name>
    <name evidence="2" type="ORF">Col01nite_24560</name>
</gene>